<sequence>MKSSTNILFVGDLKNNRGPAVVNKYLYEVLGSDVFFLNERTKFRNYIAFLGKFYKCEVIVCSGISLLGLLSSIFSLLVNKKIVYLMHGAIELEKEYKNYDRLSIIIEKILLKKARKIICVSHMYKERLSKNYYYQKYTSKVVVIPNGFSFKSAPIENVNNINSPELDRISECLTKIKKRKILSVGGGRKEKNIINICRAIALSKENTYELIVVGADGPDTEEIKSYSFVNYIGEVTQQQLFKIYSFVDLYVQFSKLESFGMAPVEAVLHDCDLLLSNDVGISEYVSSEYVFDADDIVGLSMALNTKNNDLVKQQLLSNLKSWEDCASEQYIEWRKVC</sequence>
<proteinExistence type="predicted"/>
<keyword evidence="6" id="KW-1185">Reference proteome</keyword>
<dbReference type="Proteomes" id="UP000809621">
    <property type="component" value="Unassembled WGS sequence"/>
</dbReference>
<dbReference type="EMBL" id="JAFEUM010000006">
    <property type="protein sequence ID" value="MBM7037697.1"/>
    <property type="molecule type" value="Genomic_DNA"/>
</dbReference>
<evidence type="ECO:0000313" key="5">
    <source>
        <dbReference type="EMBL" id="MBM7037697.1"/>
    </source>
</evidence>
<protein>
    <submittedName>
        <fullName evidence="5">Glycosyltransferase family 4 protein</fullName>
    </submittedName>
</protein>
<dbReference type="CDD" id="cd03801">
    <property type="entry name" value="GT4_PimA-like"/>
    <property type="match status" value="1"/>
</dbReference>
<keyword evidence="2" id="KW-0812">Transmembrane</keyword>
<dbReference type="InterPro" id="IPR001296">
    <property type="entry name" value="Glyco_trans_1"/>
</dbReference>
<feature type="domain" description="Glycosyl transferase family 1" evidence="3">
    <location>
        <begin position="177"/>
        <end position="289"/>
    </location>
</feature>
<dbReference type="InterPro" id="IPR028098">
    <property type="entry name" value="Glyco_trans_4-like_N"/>
</dbReference>
<evidence type="ECO:0000313" key="6">
    <source>
        <dbReference type="Proteomes" id="UP000809621"/>
    </source>
</evidence>
<accession>A0ABS2HNJ5</accession>
<dbReference type="Gene3D" id="3.40.50.2000">
    <property type="entry name" value="Glycogen Phosphorylase B"/>
    <property type="match status" value="2"/>
</dbReference>
<dbReference type="PANTHER" id="PTHR46401">
    <property type="entry name" value="GLYCOSYLTRANSFERASE WBBK-RELATED"/>
    <property type="match status" value="1"/>
</dbReference>
<gene>
    <name evidence="5" type="ORF">JQC93_14895</name>
</gene>
<evidence type="ECO:0000256" key="1">
    <source>
        <dbReference type="ARBA" id="ARBA00022679"/>
    </source>
</evidence>
<name>A0ABS2HNJ5_9VIBR</name>
<evidence type="ECO:0000259" key="3">
    <source>
        <dbReference type="Pfam" id="PF00534"/>
    </source>
</evidence>
<dbReference type="RefSeq" id="WP_205159207.1">
    <property type="nucleotide sequence ID" value="NZ_JAFEUM010000006.1"/>
</dbReference>
<dbReference type="Pfam" id="PF13439">
    <property type="entry name" value="Glyco_transf_4"/>
    <property type="match status" value="1"/>
</dbReference>
<comment type="caution">
    <text evidence="5">The sequence shown here is derived from an EMBL/GenBank/DDBJ whole genome shotgun (WGS) entry which is preliminary data.</text>
</comment>
<keyword evidence="2" id="KW-0472">Membrane</keyword>
<dbReference type="Pfam" id="PF00534">
    <property type="entry name" value="Glycos_transf_1"/>
    <property type="match status" value="1"/>
</dbReference>
<reference evidence="5 6" key="1">
    <citation type="submission" date="2021-02" db="EMBL/GenBank/DDBJ databases">
        <authorList>
            <person name="Park J.-S."/>
        </authorList>
    </citation>
    <scope>NUCLEOTIDE SEQUENCE [LARGE SCALE GENOMIC DNA]</scope>
    <source>
        <strain evidence="5 6">188UL20-2</strain>
    </source>
</reference>
<feature type="domain" description="Glycosyltransferase subfamily 4-like N-terminal" evidence="4">
    <location>
        <begin position="55"/>
        <end position="148"/>
    </location>
</feature>
<keyword evidence="1" id="KW-0808">Transferase</keyword>
<dbReference type="PANTHER" id="PTHR46401:SF2">
    <property type="entry name" value="GLYCOSYLTRANSFERASE WBBK-RELATED"/>
    <property type="match status" value="1"/>
</dbReference>
<evidence type="ECO:0000256" key="2">
    <source>
        <dbReference type="SAM" id="Phobius"/>
    </source>
</evidence>
<evidence type="ECO:0000259" key="4">
    <source>
        <dbReference type="Pfam" id="PF13439"/>
    </source>
</evidence>
<dbReference type="SUPFAM" id="SSF53756">
    <property type="entry name" value="UDP-Glycosyltransferase/glycogen phosphorylase"/>
    <property type="match status" value="1"/>
</dbReference>
<organism evidence="5 6">
    <name type="scientific">Vibrio ulleungensis</name>
    <dbReference type="NCBI Taxonomy" id="2807619"/>
    <lineage>
        <taxon>Bacteria</taxon>
        <taxon>Pseudomonadati</taxon>
        <taxon>Pseudomonadota</taxon>
        <taxon>Gammaproteobacteria</taxon>
        <taxon>Vibrionales</taxon>
        <taxon>Vibrionaceae</taxon>
        <taxon>Vibrio</taxon>
    </lineage>
</organism>
<keyword evidence="2" id="KW-1133">Transmembrane helix</keyword>
<feature type="transmembrane region" description="Helical" evidence="2">
    <location>
        <begin position="58"/>
        <end position="78"/>
    </location>
</feature>